<dbReference type="SMART" id="SM00220">
    <property type="entry name" value="S_TKc"/>
    <property type="match status" value="1"/>
</dbReference>
<dbReference type="PROSITE" id="PS00108">
    <property type="entry name" value="PROTEIN_KINASE_ST"/>
    <property type="match status" value="1"/>
</dbReference>
<evidence type="ECO:0000259" key="8">
    <source>
        <dbReference type="PROSITE" id="PS50011"/>
    </source>
</evidence>
<dbReference type="GO" id="GO:0004674">
    <property type="term" value="F:protein serine/threonine kinase activity"/>
    <property type="evidence" value="ECO:0007669"/>
    <property type="project" value="UniProtKB-KW"/>
</dbReference>
<dbReference type="InterPro" id="IPR011009">
    <property type="entry name" value="Kinase-like_dom_sf"/>
</dbReference>
<dbReference type="AlphaFoldDB" id="G8YIA2"/>
<keyword evidence="1 7" id="KW-0723">Serine/threonine-protein kinase</keyword>
<feature type="binding site" evidence="6">
    <location>
        <position position="51"/>
    </location>
    <ligand>
        <name>ATP</name>
        <dbReference type="ChEBI" id="CHEBI:30616"/>
    </ligand>
</feature>
<reference evidence="11" key="2">
    <citation type="journal article" date="2012" name="G3 (Bethesda)">
        <title>Pichia sorbitophila, an interspecies yeast hybrid reveals early steps of genome resolution following polyploidization.</title>
        <authorList>
            <person name="Leh Louis V."/>
            <person name="Despons L."/>
            <person name="Friedrich A."/>
            <person name="Martin T."/>
            <person name="Durrens P."/>
            <person name="Casaregola S."/>
            <person name="Neuveglise C."/>
            <person name="Fairhead C."/>
            <person name="Marck C."/>
            <person name="Cruz J.A."/>
            <person name="Straub M.L."/>
            <person name="Kugler V."/>
            <person name="Sacerdot C."/>
            <person name="Uzunov Z."/>
            <person name="Thierry A."/>
            <person name="Weiss S."/>
            <person name="Bleykasten C."/>
            <person name="De Montigny J."/>
            <person name="Jacques N."/>
            <person name="Jung P."/>
            <person name="Lemaire M."/>
            <person name="Mallet S."/>
            <person name="Morel G."/>
            <person name="Richard G.F."/>
            <person name="Sarkar A."/>
            <person name="Savel G."/>
            <person name="Schacherer J."/>
            <person name="Seret M.L."/>
            <person name="Talla E."/>
            <person name="Samson G."/>
            <person name="Jubin C."/>
            <person name="Poulain J."/>
            <person name="Vacherie B."/>
            <person name="Barbe V."/>
            <person name="Pelletier E."/>
            <person name="Sherman D.J."/>
            <person name="Westhof E."/>
            <person name="Weissenbach J."/>
            <person name="Baret P.V."/>
            <person name="Wincker P."/>
            <person name="Gaillardin C."/>
            <person name="Dujon B."/>
            <person name="Souciet J.L."/>
        </authorList>
    </citation>
    <scope>NUCLEOTIDE SEQUENCE [LARGE SCALE GENOMIC DNA]</scope>
    <source>
        <strain evidence="11">ATCC MYA-4447 / BCRC 22081 / CBS 7064 / NBRC 10061 / NRRL Y-12695</strain>
    </source>
</reference>
<dbReference type="PANTHER" id="PTHR24345:SF0">
    <property type="entry name" value="CELL CYCLE SERINE_THREONINE-PROTEIN KINASE CDC5_MSD2"/>
    <property type="match status" value="1"/>
</dbReference>
<dbReference type="Gene3D" id="1.10.510.10">
    <property type="entry name" value="Transferase(Phosphotransferase) domain 1"/>
    <property type="match status" value="1"/>
</dbReference>
<dbReference type="OrthoDB" id="4062651at2759"/>
<evidence type="ECO:0000313" key="10">
    <source>
        <dbReference type="EMBL" id="CCE81154.1"/>
    </source>
</evidence>
<keyword evidence="5 6" id="KW-0067">ATP-binding</keyword>
<evidence type="ECO:0000256" key="4">
    <source>
        <dbReference type="ARBA" id="ARBA00022777"/>
    </source>
</evidence>
<feature type="domain" description="Protein kinase" evidence="8">
    <location>
        <begin position="23"/>
        <end position="295"/>
    </location>
</feature>
<protein>
    <submittedName>
        <fullName evidence="10">Piso0_003505 protein</fullName>
    </submittedName>
</protein>
<dbReference type="OMA" id="HPHYNIG"/>
<sequence length="319" mass="36823">MVFLVRKSRCNTGVSQPKFSSSNRKVKDVGRGVSGYVELFETKGEERYIVKTYYGKEKYEKSVEYKRRVLHEYEALKRLEHENVIRVFKYEYVRHRKVVQVYMEAGSRDLYRVLSRAGESGVSPDETLCFWKQVCNGVLYLHENARLCHRDLKLSNVVLDSRSGLVKIIDFATAFFFDDVAGGPQAELRAIGLVGTEGYSSPETYSNLFYDGKKADIWSLGIMWYYLANQSLPWKAARHDDPDFRAFSDTFSEETRRQRVLQFLPEASQPLLSRVYSVDPSARPAIADFFADPWFAQAPFCSRSSRCCCDHSKLIARYC</sequence>
<dbReference type="GO" id="GO:0005634">
    <property type="term" value="C:nucleus"/>
    <property type="evidence" value="ECO:0007669"/>
    <property type="project" value="TreeGrafter"/>
</dbReference>
<gene>
    <name evidence="10" type="primary">Piso0_003505</name>
    <name evidence="9" type="ORF">GNLVRS01_PISO0G13800g</name>
    <name evidence="10" type="ORF">GNLVRS01_PISO0H13801g</name>
</gene>
<evidence type="ECO:0000256" key="6">
    <source>
        <dbReference type="PROSITE-ProRule" id="PRU10141"/>
    </source>
</evidence>
<evidence type="ECO:0000256" key="2">
    <source>
        <dbReference type="ARBA" id="ARBA00022679"/>
    </source>
</evidence>
<name>G8YIA2_PICSO</name>
<evidence type="ECO:0000256" key="7">
    <source>
        <dbReference type="RuleBase" id="RU000304"/>
    </source>
</evidence>
<keyword evidence="4" id="KW-0418">Kinase</keyword>
<dbReference type="PANTHER" id="PTHR24345">
    <property type="entry name" value="SERINE/THREONINE-PROTEIN KINASE PLK"/>
    <property type="match status" value="1"/>
</dbReference>
<dbReference type="GO" id="GO:0030447">
    <property type="term" value="P:filamentous growth"/>
    <property type="evidence" value="ECO:0007669"/>
    <property type="project" value="UniProtKB-ARBA"/>
</dbReference>
<keyword evidence="3 6" id="KW-0547">Nucleotide-binding</keyword>
<dbReference type="EMBL" id="FO082052">
    <property type="protein sequence ID" value="CCE81154.1"/>
    <property type="molecule type" value="Genomic_DNA"/>
</dbReference>
<evidence type="ECO:0000313" key="11">
    <source>
        <dbReference type="Proteomes" id="UP000005222"/>
    </source>
</evidence>
<dbReference type="InterPro" id="IPR017441">
    <property type="entry name" value="Protein_kinase_ATP_BS"/>
</dbReference>
<dbReference type="EMBL" id="FO082053">
    <property type="protein sequence ID" value="CCE80389.1"/>
    <property type="molecule type" value="Genomic_DNA"/>
</dbReference>
<dbReference type="InterPro" id="IPR000719">
    <property type="entry name" value="Prot_kinase_dom"/>
</dbReference>
<dbReference type="Proteomes" id="UP000005222">
    <property type="component" value="Chromosome H"/>
</dbReference>
<dbReference type="PROSITE" id="PS50011">
    <property type="entry name" value="PROTEIN_KINASE_DOM"/>
    <property type="match status" value="1"/>
</dbReference>
<evidence type="ECO:0000256" key="5">
    <source>
        <dbReference type="ARBA" id="ARBA00022840"/>
    </source>
</evidence>
<dbReference type="HOGENOM" id="CLU_000288_63_0_1"/>
<dbReference type="PROSITE" id="PS00107">
    <property type="entry name" value="PROTEIN_KINASE_ATP"/>
    <property type="match status" value="1"/>
</dbReference>
<accession>G8YIA2</accession>
<keyword evidence="2" id="KW-0808">Transferase</keyword>
<dbReference type="STRING" id="559304.G8YIA2"/>
<reference evidence="10" key="1">
    <citation type="submission" date="2011-10" db="EMBL/GenBank/DDBJ databases">
        <authorList>
            <person name="Genoscope - CEA"/>
        </authorList>
    </citation>
    <scope>NUCLEOTIDE SEQUENCE</scope>
</reference>
<comment type="similarity">
    <text evidence="7">Belongs to the protein kinase superfamily.</text>
</comment>
<keyword evidence="11" id="KW-1185">Reference proteome</keyword>
<dbReference type="Proteomes" id="UP000005222">
    <property type="component" value="Chromosome G"/>
</dbReference>
<dbReference type="SUPFAM" id="SSF56112">
    <property type="entry name" value="Protein kinase-like (PK-like)"/>
    <property type="match status" value="1"/>
</dbReference>
<proteinExistence type="inferred from homology"/>
<evidence type="ECO:0000256" key="3">
    <source>
        <dbReference type="ARBA" id="ARBA00022741"/>
    </source>
</evidence>
<dbReference type="GO" id="GO:0005524">
    <property type="term" value="F:ATP binding"/>
    <property type="evidence" value="ECO:0007669"/>
    <property type="project" value="UniProtKB-UniRule"/>
</dbReference>
<dbReference type="eggNOG" id="KOG0590">
    <property type="taxonomic scope" value="Eukaryota"/>
</dbReference>
<evidence type="ECO:0000256" key="1">
    <source>
        <dbReference type="ARBA" id="ARBA00022527"/>
    </source>
</evidence>
<dbReference type="Pfam" id="PF00069">
    <property type="entry name" value="Pkinase"/>
    <property type="match status" value="1"/>
</dbReference>
<organism evidence="10 11">
    <name type="scientific">Pichia sorbitophila (strain ATCC MYA-4447 / BCRC 22081 / CBS 7064 / NBRC 10061 / NRRL Y-12695)</name>
    <name type="common">Hybrid yeast</name>
    <dbReference type="NCBI Taxonomy" id="559304"/>
    <lineage>
        <taxon>Eukaryota</taxon>
        <taxon>Fungi</taxon>
        <taxon>Dikarya</taxon>
        <taxon>Ascomycota</taxon>
        <taxon>Saccharomycotina</taxon>
        <taxon>Pichiomycetes</taxon>
        <taxon>Debaryomycetaceae</taxon>
        <taxon>Millerozyma</taxon>
    </lineage>
</organism>
<dbReference type="InParanoid" id="G8YIA2"/>
<dbReference type="InterPro" id="IPR008271">
    <property type="entry name" value="Ser/Thr_kinase_AS"/>
</dbReference>
<evidence type="ECO:0000313" key="9">
    <source>
        <dbReference type="EMBL" id="CCE80389.1"/>
    </source>
</evidence>